<dbReference type="Gene3D" id="1.10.1200.10">
    <property type="entry name" value="ACP-like"/>
    <property type="match status" value="1"/>
</dbReference>
<evidence type="ECO:0000313" key="2">
    <source>
        <dbReference type="Proteomes" id="UP000323242"/>
    </source>
</evidence>
<dbReference type="InterPro" id="IPR036736">
    <property type="entry name" value="ACP-like_sf"/>
</dbReference>
<gene>
    <name evidence="1" type="ORF">FY004_07980</name>
</gene>
<dbReference type="Proteomes" id="UP000323242">
    <property type="component" value="Unassembled WGS sequence"/>
</dbReference>
<dbReference type="AlphaFoldDB" id="A0A5D4JLJ7"/>
<sequence length="90" mass="9890">MDQVSAWLHEKNPGLDGPIGVDEDLIEARLIDSMDFLEFIDLLEEISGTSIDLQEVTIDDFRTLARVQERFLDPAGHAEVPAGRAEAPAG</sequence>
<keyword evidence="2" id="KW-1185">Reference proteome</keyword>
<comment type="caution">
    <text evidence="1">The sequence shown here is derived from an EMBL/GenBank/DDBJ whole genome shotgun (WGS) entry which is preliminary data.</text>
</comment>
<dbReference type="EMBL" id="VSZQ01000031">
    <property type="protein sequence ID" value="TYR65100.1"/>
    <property type="molecule type" value="Genomic_DNA"/>
</dbReference>
<dbReference type="RefSeq" id="WP_109198547.1">
    <property type="nucleotide sequence ID" value="NZ_VSZQ01000031.1"/>
</dbReference>
<proteinExistence type="predicted"/>
<name>A0A5D4JLJ7_9ACTN</name>
<protein>
    <submittedName>
        <fullName evidence="1">Acyl carrier protein</fullName>
    </submittedName>
</protein>
<reference evidence="1 2" key="1">
    <citation type="submission" date="2019-08" db="EMBL/GenBank/DDBJ databases">
        <title>Draft genome for granaticin producer strain Streptomyces parvus C05.</title>
        <authorList>
            <person name="Gonzalez-Pimentel J.L."/>
        </authorList>
    </citation>
    <scope>NUCLEOTIDE SEQUENCE [LARGE SCALE GENOMIC DNA]</scope>
    <source>
        <strain evidence="1 2">C05</strain>
    </source>
</reference>
<accession>A0A5D4JLJ7</accession>
<dbReference type="SUPFAM" id="SSF47336">
    <property type="entry name" value="ACP-like"/>
    <property type="match status" value="1"/>
</dbReference>
<organism evidence="1 2">
    <name type="scientific">Streptomyces parvus</name>
    <dbReference type="NCBI Taxonomy" id="66428"/>
    <lineage>
        <taxon>Bacteria</taxon>
        <taxon>Bacillati</taxon>
        <taxon>Actinomycetota</taxon>
        <taxon>Actinomycetes</taxon>
        <taxon>Kitasatosporales</taxon>
        <taxon>Streptomycetaceae</taxon>
        <taxon>Streptomyces</taxon>
    </lineage>
</organism>
<evidence type="ECO:0000313" key="1">
    <source>
        <dbReference type="EMBL" id="TYR65100.1"/>
    </source>
</evidence>